<keyword evidence="1" id="KW-0808">Transferase</keyword>
<evidence type="ECO:0000256" key="2">
    <source>
        <dbReference type="ARBA" id="ARBA00022695"/>
    </source>
</evidence>
<feature type="domain" description="Peptidase A2" evidence="9">
    <location>
        <begin position="326"/>
        <end position="362"/>
    </location>
</feature>
<dbReference type="SMART" id="SM00343">
    <property type="entry name" value="ZnF_C2HC"/>
    <property type="match status" value="2"/>
</dbReference>
<dbReference type="Gene3D" id="2.40.70.10">
    <property type="entry name" value="Acid Proteases"/>
    <property type="match status" value="1"/>
</dbReference>
<evidence type="ECO:0000259" key="9">
    <source>
        <dbReference type="PROSITE" id="PS50175"/>
    </source>
</evidence>
<dbReference type="InterPro" id="IPR043502">
    <property type="entry name" value="DNA/RNA_pol_sf"/>
</dbReference>
<dbReference type="PANTHER" id="PTHR37984:SF5">
    <property type="entry name" value="PROTEIN NYNRIN-LIKE"/>
    <property type="match status" value="1"/>
</dbReference>
<dbReference type="SUPFAM" id="SSF57756">
    <property type="entry name" value="Retrovirus zinc finger-like domains"/>
    <property type="match status" value="1"/>
</dbReference>
<dbReference type="Pfam" id="PF13975">
    <property type="entry name" value="gag-asp_proteas"/>
    <property type="match status" value="1"/>
</dbReference>
<evidence type="ECO:0000313" key="10">
    <source>
        <dbReference type="EMBL" id="PCG70783.1"/>
    </source>
</evidence>
<evidence type="ECO:0000259" key="8">
    <source>
        <dbReference type="PROSITE" id="PS50158"/>
    </source>
</evidence>
<dbReference type="CDD" id="cd00303">
    <property type="entry name" value="retropepsin_like"/>
    <property type="match status" value="1"/>
</dbReference>
<evidence type="ECO:0000256" key="7">
    <source>
        <dbReference type="SAM" id="MobiDB-lite"/>
    </source>
</evidence>
<evidence type="ECO:0008006" key="11">
    <source>
        <dbReference type="Google" id="ProtNLM"/>
    </source>
</evidence>
<protein>
    <recommendedName>
        <fullName evidence="11">CCHC-type domain-containing protein</fullName>
    </recommendedName>
</protein>
<keyword evidence="5" id="KW-0378">Hydrolase</keyword>
<dbReference type="GO" id="GO:0004190">
    <property type="term" value="F:aspartic-type endopeptidase activity"/>
    <property type="evidence" value="ECO:0007669"/>
    <property type="project" value="InterPro"/>
</dbReference>
<dbReference type="InterPro" id="IPR001878">
    <property type="entry name" value="Znf_CCHC"/>
</dbReference>
<dbReference type="PANTHER" id="PTHR37984">
    <property type="entry name" value="PROTEIN CBG26694"/>
    <property type="match status" value="1"/>
</dbReference>
<feature type="compositionally biased region" description="Polar residues" evidence="7">
    <location>
        <begin position="232"/>
        <end position="260"/>
    </location>
</feature>
<feature type="region of interest" description="Disordered" evidence="7">
    <location>
        <begin position="232"/>
        <end position="269"/>
    </location>
</feature>
<dbReference type="InterPro" id="IPR021109">
    <property type="entry name" value="Peptidase_aspartic_dom_sf"/>
</dbReference>
<dbReference type="InterPro" id="IPR036875">
    <property type="entry name" value="Znf_CCHC_sf"/>
</dbReference>
<dbReference type="InterPro" id="IPR050951">
    <property type="entry name" value="Retrovirus_Pol_polyprotein"/>
</dbReference>
<dbReference type="GO" id="GO:0016779">
    <property type="term" value="F:nucleotidyltransferase activity"/>
    <property type="evidence" value="ECO:0007669"/>
    <property type="project" value="UniProtKB-KW"/>
</dbReference>
<keyword evidence="3" id="KW-0540">Nuclease</keyword>
<name>A0A2A4JH77_HELVI</name>
<comment type="caution">
    <text evidence="10">The sequence shown here is derived from an EMBL/GenBank/DDBJ whole genome shotgun (WGS) entry which is preliminary data.</text>
</comment>
<keyword evidence="6" id="KW-0479">Metal-binding</keyword>
<evidence type="ECO:0000256" key="3">
    <source>
        <dbReference type="ARBA" id="ARBA00022722"/>
    </source>
</evidence>
<dbReference type="GO" id="GO:0006508">
    <property type="term" value="P:proteolysis"/>
    <property type="evidence" value="ECO:0007669"/>
    <property type="project" value="InterPro"/>
</dbReference>
<evidence type="ECO:0000256" key="4">
    <source>
        <dbReference type="ARBA" id="ARBA00022759"/>
    </source>
</evidence>
<feature type="domain" description="CCHC-type" evidence="8">
    <location>
        <begin position="214"/>
        <end position="230"/>
    </location>
</feature>
<gene>
    <name evidence="10" type="ORF">B5V51_2595</name>
</gene>
<sequence>MADSKDTGLNMYDMTKFSGEDHTYTSVKWAQDLEDNAEIFQWTPQQQLIIARRSLTGTAELWLKTEKVHKTYEELRAAVLKEFPDTVSSKEMHERMAARKKRKDESYYQYMLIMKEMGKRAKFPDYVAIQYIIDGISDLETNKAILYGAVTYPALKEKLVVYETIKKRAAKQHAERTAVKQGASREPVISGTGKPCYNCGEKNHRASACRNGVKCFRCNEFGHIAPQCTNQSAGNSGTAAASVKQSQRSISSNQHTQQARASVKQDSGIKKHSAMFGASSAANDSDSSSGHVETMTDDVDIMQIVNKPKSRHNKAVKIVKVCNKTISALIDTGSDVNLISEDLWCGLKVPRSDDNTVLSGLGLCKVRSYGMIFVSLQIDDKYYNNVTFHIVPKGTMPYELIIGQEFLKNVVMVVREGAVLLLTQGDEWLSRVNCCVTEVDVTGHISDDTLKMEVKRLVEDYRPIQTKEAPITMKIVLKDDVPIVQRPRRISLMEQKLVEEQVDDWLQKGIIQVSYSEYSSPLVLVKKKDGSTRICVDYRLLNKKIVKDEFPLPIIEDLIDSLKGAKIYSVLDLKNGFFSSPD</sequence>
<keyword evidence="2" id="KW-0548">Nucleotidyltransferase</keyword>
<dbReference type="GO" id="GO:0071897">
    <property type="term" value="P:DNA biosynthetic process"/>
    <property type="evidence" value="ECO:0007669"/>
    <property type="project" value="UniProtKB-ARBA"/>
</dbReference>
<dbReference type="STRING" id="7102.A0A2A4JH77"/>
<dbReference type="SUPFAM" id="SSF56672">
    <property type="entry name" value="DNA/RNA polymerases"/>
    <property type="match status" value="1"/>
</dbReference>
<dbReference type="Pfam" id="PF00098">
    <property type="entry name" value="zf-CCHC"/>
    <property type="match status" value="2"/>
</dbReference>
<dbReference type="AlphaFoldDB" id="A0A2A4JH77"/>
<dbReference type="PROSITE" id="PS50158">
    <property type="entry name" value="ZF_CCHC"/>
    <property type="match status" value="2"/>
</dbReference>
<evidence type="ECO:0000256" key="5">
    <source>
        <dbReference type="ARBA" id="ARBA00022801"/>
    </source>
</evidence>
<accession>A0A2A4JH77</accession>
<evidence type="ECO:0000256" key="1">
    <source>
        <dbReference type="ARBA" id="ARBA00022679"/>
    </source>
</evidence>
<feature type="domain" description="CCHC-type" evidence="8">
    <location>
        <begin position="196"/>
        <end position="211"/>
    </location>
</feature>
<dbReference type="InterPro" id="IPR001969">
    <property type="entry name" value="Aspartic_peptidase_AS"/>
</dbReference>
<organism evidence="10">
    <name type="scientific">Heliothis virescens</name>
    <name type="common">Tobacco budworm moth</name>
    <dbReference type="NCBI Taxonomy" id="7102"/>
    <lineage>
        <taxon>Eukaryota</taxon>
        <taxon>Metazoa</taxon>
        <taxon>Ecdysozoa</taxon>
        <taxon>Arthropoda</taxon>
        <taxon>Hexapoda</taxon>
        <taxon>Insecta</taxon>
        <taxon>Pterygota</taxon>
        <taxon>Neoptera</taxon>
        <taxon>Endopterygota</taxon>
        <taxon>Lepidoptera</taxon>
        <taxon>Glossata</taxon>
        <taxon>Ditrysia</taxon>
        <taxon>Noctuoidea</taxon>
        <taxon>Noctuidae</taxon>
        <taxon>Heliothinae</taxon>
        <taxon>Heliothis</taxon>
    </lineage>
</organism>
<dbReference type="CDD" id="cd01647">
    <property type="entry name" value="RT_LTR"/>
    <property type="match status" value="1"/>
</dbReference>
<reference evidence="10" key="1">
    <citation type="submission" date="2017-09" db="EMBL/GenBank/DDBJ databases">
        <title>Contemporary evolution of a Lepidopteran species, Heliothis virescens, in response to modern agricultural practices.</title>
        <authorList>
            <person name="Fritz M.L."/>
            <person name="Deyonke A.M."/>
            <person name="Papanicolaou A."/>
            <person name="Micinski S."/>
            <person name="Westbrook J."/>
            <person name="Gould F."/>
        </authorList>
    </citation>
    <scope>NUCLEOTIDE SEQUENCE [LARGE SCALE GENOMIC DNA]</scope>
    <source>
        <strain evidence="10">HvINT-</strain>
        <tissue evidence="10">Whole body</tissue>
    </source>
</reference>
<dbReference type="InterPro" id="IPR001995">
    <property type="entry name" value="Peptidase_A2_cat"/>
</dbReference>
<keyword evidence="6" id="KW-0862">Zinc</keyword>
<dbReference type="GO" id="GO:0003676">
    <property type="term" value="F:nucleic acid binding"/>
    <property type="evidence" value="ECO:0007669"/>
    <property type="project" value="InterPro"/>
</dbReference>
<keyword evidence="6" id="KW-0863">Zinc-finger</keyword>
<keyword evidence="4" id="KW-0255">Endonuclease</keyword>
<dbReference type="Gene3D" id="3.10.10.10">
    <property type="entry name" value="HIV Type 1 Reverse Transcriptase, subunit A, domain 1"/>
    <property type="match status" value="1"/>
</dbReference>
<dbReference type="PROSITE" id="PS00141">
    <property type="entry name" value="ASP_PROTEASE"/>
    <property type="match status" value="1"/>
</dbReference>
<dbReference type="EMBL" id="NWSH01001586">
    <property type="protein sequence ID" value="PCG70783.1"/>
    <property type="molecule type" value="Genomic_DNA"/>
</dbReference>
<dbReference type="PROSITE" id="PS50175">
    <property type="entry name" value="ASP_PROT_RETROV"/>
    <property type="match status" value="1"/>
</dbReference>
<proteinExistence type="predicted"/>
<dbReference type="Gene3D" id="4.10.60.10">
    <property type="entry name" value="Zinc finger, CCHC-type"/>
    <property type="match status" value="1"/>
</dbReference>
<evidence type="ECO:0000256" key="6">
    <source>
        <dbReference type="PROSITE-ProRule" id="PRU00047"/>
    </source>
</evidence>
<dbReference type="SUPFAM" id="SSF50630">
    <property type="entry name" value="Acid proteases"/>
    <property type="match status" value="1"/>
</dbReference>
<dbReference type="GO" id="GO:0008270">
    <property type="term" value="F:zinc ion binding"/>
    <property type="evidence" value="ECO:0007669"/>
    <property type="project" value="UniProtKB-KW"/>
</dbReference>
<dbReference type="GO" id="GO:0004519">
    <property type="term" value="F:endonuclease activity"/>
    <property type="evidence" value="ECO:0007669"/>
    <property type="project" value="UniProtKB-KW"/>
</dbReference>